<dbReference type="GO" id="GO:0004930">
    <property type="term" value="F:G protein-coupled receptor activity"/>
    <property type="evidence" value="ECO:0007669"/>
    <property type="project" value="UniProtKB-KW"/>
</dbReference>
<evidence type="ECO:0000256" key="1">
    <source>
        <dbReference type="ARBA" id="ARBA00004141"/>
    </source>
</evidence>
<dbReference type="Proteomes" id="UP001283361">
    <property type="component" value="Unassembled WGS sequence"/>
</dbReference>
<protein>
    <recommendedName>
        <fullName evidence="9">G-protein coupled receptors family 1 profile domain-containing protein</fullName>
    </recommendedName>
</protein>
<dbReference type="PROSITE" id="PS50262">
    <property type="entry name" value="G_PROTEIN_RECEP_F1_2"/>
    <property type="match status" value="1"/>
</dbReference>
<evidence type="ECO:0000256" key="5">
    <source>
        <dbReference type="ARBA" id="ARBA00023136"/>
    </source>
</evidence>
<evidence type="ECO:0000256" key="3">
    <source>
        <dbReference type="ARBA" id="ARBA00022989"/>
    </source>
</evidence>
<evidence type="ECO:0000256" key="6">
    <source>
        <dbReference type="ARBA" id="ARBA00023170"/>
    </source>
</evidence>
<evidence type="ECO:0000313" key="11">
    <source>
        <dbReference type="Proteomes" id="UP001283361"/>
    </source>
</evidence>
<proteinExistence type="predicted"/>
<dbReference type="EMBL" id="JAWDGP010004416">
    <property type="protein sequence ID" value="KAK3764653.1"/>
    <property type="molecule type" value="Genomic_DNA"/>
</dbReference>
<comment type="caution">
    <text evidence="10">The sequence shown here is derived from an EMBL/GenBank/DDBJ whole genome shotgun (WGS) entry which is preliminary data.</text>
</comment>
<feature type="transmembrane region" description="Helical" evidence="8">
    <location>
        <begin position="159"/>
        <end position="181"/>
    </location>
</feature>
<feature type="transmembrane region" description="Helical" evidence="8">
    <location>
        <begin position="193"/>
        <end position="220"/>
    </location>
</feature>
<dbReference type="InterPro" id="IPR017452">
    <property type="entry name" value="GPCR_Rhodpsn_7TM"/>
</dbReference>
<keyword evidence="3 8" id="KW-1133">Transmembrane helix</keyword>
<keyword evidence="5 8" id="KW-0472">Membrane</keyword>
<keyword evidence="7" id="KW-0807">Transducer</keyword>
<dbReference type="AlphaFoldDB" id="A0AAE1DCS4"/>
<keyword evidence="4" id="KW-0297">G-protein coupled receptor</keyword>
<evidence type="ECO:0000256" key="4">
    <source>
        <dbReference type="ARBA" id="ARBA00023040"/>
    </source>
</evidence>
<keyword evidence="6" id="KW-0675">Receptor</keyword>
<evidence type="ECO:0000256" key="8">
    <source>
        <dbReference type="SAM" id="Phobius"/>
    </source>
</evidence>
<keyword evidence="2 8" id="KW-0812">Transmembrane</keyword>
<dbReference type="GO" id="GO:0005886">
    <property type="term" value="C:plasma membrane"/>
    <property type="evidence" value="ECO:0007669"/>
    <property type="project" value="TreeGrafter"/>
</dbReference>
<name>A0AAE1DCS4_9GAST</name>
<dbReference type="InterPro" id="IPR000276">
    <property type="entry name" value="GPCR_Rhodpsn"/>
</dbReference>
<feature type="transmembrane region" description="Helical" evidence="8">
    <location>
        <begin position="293"/>
        <end position="314"/>
    </location>
</feature>
<dbReference type="PANTHER" id="PTHR24243:SF230">
    <property type="entry name" value="G-PROTEIN COUPLED RECEPTORS FAMILY 1 PROFILE DOMAIN-CONTAINING PROTEIN"/>
    <property type="match status" value="1"/>
</dbReference>
<feature type="transmembrane region" description="Helical" evidence="8">
    <location>
        <begin position="114"/>
        <end position="138"/>
    </location>
</feature>
<feature type="domain" description="G-protein coupled receptors family 1 profile" evidence="9">
    <location>
        <begin position="54"/>
        <end position="313"/>
    </location>
</feature>
<feature type="transmembrane region" description="Helical" evidence="8">
    <location>
        <begin position="40"/>
        <end position="63"/>
    </location>
</feature>
<gene>
    <name evidence="10" type="ORF">RRG08_008071</name>
</gene>
<accession>A0AAE1DCS4</accession>
<dbReference type="PRINTS" id="PR00237">
    <property type="entry name" value="GPCRRHODOPSN"/>
</dbReference>
<organism evidence="10 11">
    <name type="scientific">Elysia crispata</name>
    <name type="common">lettuce slug</name>
    <dbReference type="NCBI Taxonomy" id="231223"/>
    <lineage>
        <taxon>Eukaryota</taxon>
        <taxon>Metazoa</taxon>
        <taxon>Spiralia</taxon>
        <taxon>Lophotrochozoa</taxon>
        <taxon>Mollusca</taxon>
        <taxon>Gastropoda</taxon>
        <taxon>Heterobranchia</taxon>
        <taxon>Euthyneura</taxon>
        <taxon>Panpulmonata</taxon>
        <taxon>Sacoglossa</taxon>
        <taxon>Placobranchoidea</taxon>
        <taxon>Plakobranchidae</taxon>
        <taxon>Elysia</taxon>
    </lineage>
</organism>
<dbReference type="PANTHER" id="PTHR24243">
    <property type="entry name" value="G-PROTEIN COUPLED RECEPTOR"/>
    <property type="match status" value="1"/>
</dbReference>
<evidence type="ECO:0000313" key="10">
    <source>
        <dbReference type="EMBL" id="KAK3764653.1"/>
    </source>
</evidence>
<evidence type="ECO:0000256" key="7">
    <source>
        <dbReference type="ARBA" id="ARBA00023224"/>
    </source>
</evidence>
<feature type="transmembrane region" description="Helical" evidence="8">
    <location>
        <begin position="75"/>
        <end position="94"/>
    </location>
</feature>
<keyword evidence="11" id="KW-1185">Reference proteome</keyword>
<feature type="transmembrane region" description="Helical" evidence="8">
    <location>
        <begin position="7"/>
        <end position="28"/>
    </location>
</feature>
<dbReference type="SUPFAM" id="SSF81321">
    <property type="entry name" value="Family A G protein-coupled receptor-like"/>
    <property type="match status" value="1"/>
</dbReference>
<feature type="transmembrane region" description="Helical" evidence="8">
    <location>
        <begin position="253"/>
        <end position="273"/>
    </location>
</feature>
<sequence length="336" mass="37667">MKPEVSFVSLTSFTTDLVTVLPITPIISARVSRIIEYVTAYFLGLLVGFLGVFTNTVNISVYLKMGLSETTNISFFALSTSDLFISLSAVFVQFTFNRPLSLMLLPSGAPVSEIGMAACHIMYPSLACSAWITAALSIERCLCISMPLKVKDIFTPKRMIILILAMVAYQSVFIVLFFVSPGPPYDHYNARRAFYYILSFSAPSLICFFLVLVSTTLLVIRLKQNLEWRKEATKQSNNRPGSSMKERKAARSVVAICTIFIICFAPNVALFVTSLFYPNVTHHDPYLGSLMRILYSLSNILQVLSSAVNIVIYYRMGTKYQEIIASLFYRQRVKKG</sequence>
<evidence type="ECO:0000256" key="2">
    <source>
        <dbReference type="ARBA" id="ARBA00022692"/>
    </source>
</evidence>
<dbReference type="Gene3D" id="1.20.1070.10">
    <property type="entry name" value="Rhodopsin 7-helix transmembrane proteins"/>
    <property type="match status" value="1"/>
</dbReference>
<reference evidence="10" key="1">
    <citation type="journal article" date="2023" name="G3 (Bethesda)">
        <title>A reference genome for the long-term kleptoplast-retaining sea slug Elysia crispata morphotype clarki.</title>
        <authorList>
            <person name="Eastman K.E."/>
            <person name="Pendleton A.L."/>
            <person name="Shaikh M.A."/>
            <person name="Suttiyut T."/>
            <person name="Ogas R."/>
            <person name="Tomko P."/>
            <person name="Gavelis G."/>
            <person name="Widhalm J.R."/>
            <person name="Wisecaver J.H."/>
        </authorList>
    </citation>
    <scope>NUCLEOTIDE SEQUENCE</scope>
    <source>
        <strain evidence="10">ECLA1</strain>
    </source>
</reference>
<evidence type="ECO:0000259" key="9">
    <source>
        <dbReference type="PROSITE" id="PS50262"/>
    </source>
</evidence>
<dbReference type="Pfam" id="PF00001">
    <property type="entry name" value="7tm_1"/>
    <property type="match status" value="1"/>
</dbReference>
<comment type="subcellular location">
    <subcellularLocation>
        <location evidence="1">Membrane</location>
        <topology evidence="1">Multi-pass membrane protein</topology>
    </subcellularLocation>
</comment>